<feature type="signal peptide" evidence="2">
    <location>
        <begin position="1"/>
        <end position="19"/>
    </location>
</feature>
<dbReference type="Gene3D" id="3.40.190.150">
    <property type="entry name" value="Bordetella uptake gene, domain 1"/>
    <property type="match status" value="1"/>
</dbReference>
<dbReference type="OrthoDB" id="8686127at2"/>
<dbReference type="RefSeq" id="WP_094828275.1">
    <property type="nucleotide sequence ID" value="NZ_NEVL01000004.1"/>
</dbReference>
<dbReference type="EMBL" id="NEVL01000004">
    <property type="protein sequence ID" value="OZI33283.1"/>
    <property type="molecule type" value="Genomic_DNA"/>
</dbReference>
<feature type="chain" id="PRO_5012650182" evidence="2">
    <location>
        <begin position="20"/>
        <end position="323"/>
    </location>
</feature>
<proteinExistence type="inferred from homology"/>
<dbReference type="Proteomes" id="UP000217005">
    <property type="component" value="Unassembled WGS sequence"/>
</dbReference>
<dbReference type="PANTHER" id="PTHR42928:SF5">
    <property type="entry name" value="BLR1237 PROTEIN"/>
    <property type="match status" value="1"/>
</dbReference>
<dbReference type="Gene3D" id="3.40.190.10">
    <property type="entry name" value="Periplasmic binding protein-like II"/>
    <property type="match status" value="1"/>
</dbReference>
<dbReference type="PANTHER" id="PTHR42928">
    <property type="entry name" value="TRICARBOXYLATE-BINDING PROTEIN"/>
    <property type="match status" value="1"/>
</dbReference>
<evidence type="ECO:0000256" key="1">
    <source>
        <dbReference type="ARBA" id="ARBA00006987"/>
    </source>
</evidence>
<organism evidence="3 4">
    <name type="scientific">Bordetella genomosp. 1</name>
    <dbReference type="NCBI Taxonomy" id="1395607"/>
    <lineage>
        <taxon>Bacteria</taxon>
        <taxon>Pseudomonadati</taxon>
        <taxon>Pseudomonadota</taxon>
        <taxon>Betaproteobacteria</taxon>
        <taxon>Burkholderiales</taxon>
        <taxon>Alcaligenaceae</taxon>
        <taxon>Bordetella</taxon>
    </lineage>
</organism>
<comment type="similarity">
    <text evidence="1">Belongs to the UPF0065 (bug) family.</text>
</comment>
<dbReference type="InterPro" id="IPR042100">
    <property type="entry name" value="Bug_dom1"/>
</dbReference>
<dbReference type="PIRSF" id="PIRSF017082">
    <property type="entry name" value="YflP"/>
    <property type="match status" value="1"/>
</dbReference>
<evidence type="ECO:0000256" key="2">
    <source>
        <dbReference type="SAM" id="SignalP"/>
    </source>
</evidence>
<dbReference type="InterPro" id="IPR005064">
    <property type="entry name" value="BUG"/>
</dbReference>
<reference evidence="3 4" key="1">
    <citation type="submission" date="2017-05" db="EMBL/GenBank/DDBJ databases">
        <title>Complete and WGS of Bordetella genogroups.</title>
        <authorList>
            <person name="Spilker T."/>
            <person name="LiPuma J."/>
        </authorList>
    </citation>
    <scope>NUCLEOTIDE SEQUENCE [LARGE SCALE GENOMIC DNA]</scope>
    <source>
        <strain evidence="3 4">AU17610</strain>
    </source>
</reference>
<dbReference type="SUPFAM" id="SSF53850">
    <property type="entry name" value="Periplasmic binding protein-like II"/>
    <property type="match status" value="1"/>
</dbReference>
<dbReference type="Pfam" id="PF03401">
    <property type="entry name" value="TctC"/>
    <property type="match status" value="1"/>
</dbReference>
<evidence type="ECO:0000313" key="3">
    <source>
        <dbReference type="EMBL" id="OZI33283.1"/>
    </source>
</evidence>
<protein>
    <submittedName>
        <fullName evidence="3">ABC transporter substrate-binding protein</fullName>
    </submittedName>
</protein>
<keyword evidence="2" id="KW-0732">Signal</keyword>
<gene>
    <name evidence="3" type="ORF">CEG14_18600</name>
</gene>
<dbReference type="AlphaFoldDB" id="A0A261SA50"/>
<evidence type="ECO:0000313" key="4">
    <source>
        <dbReference type="Proteomes" id="UP000217005"/>
    </source>
</evidence>
<comment type="caution">
    <text evidence="3">The sequence shown here is derived from an EMBL/GenBank/DDBJ whole genome shotgun (WGS) entry which is preliminary data.</text>
</comment>
<name>A0A261SA50_9BORD</name>
<accession>A0A261SA50</accession>
<sequence>MRRWLLAACLALPVGPALAQAVASAGAKLDGPLTVLVGYAPGGASDRIARLVAERLQQRLGVPVVVENKSGAGGRLAAQWMKGAGERNVLMLANPAVMVVAPLVYGKLEYAADDFRPVAMVCRYEFALAVPASAEVKDFAGLRSWLKAHPAQFNVGVPATGSLPHFFALMLGQALALEPQAVGYRGSGPLLTDLIGGVLGQAIDTLDTVLPQHQAGKVRVLAVSGAQRSASLPDVPTFREVGVDLVADGWNAFFAPASMPPERAAWLGKEIAAVMAAPDMQAQVRAINLEPLALDADATAQALAAYRRQWEPVVRASGFKAEQ</sequence>